<dbReference type="Gene3D" id="3.30.70.1320">
    <property type="entry name" value="Multidrug efflux transporter AcrB pore domain like"/>
    <property type="match status" value="1"/>
</dbReference>
<feature type="transmembrane region" description="Helical" evidence="1">
    <location>
        <begin position="897"/>
        <end position="917"/>
    </location>
</feature>
<dbReference type="OrthoDB" id="9757876at2"/>
<reference evidence="2 3" key="1">
    <citation type="journal article" date="2018" name="ACS Chem. Biol.">
        <title>Ketoreductase domain dysfunction expands chemodiversity: malyngamide biosynthesis in the cyanobacterium Okeania hirsuta.</title>
        <authorList>
            <person name="Moss N.A."/>
            <person name="Leao T."/>
            <person name="Rankin M."/>
            <person name="McCullough T.M."/>
            <person name="Qu P."/>
            <person name="Korobeynikov A."/>
            <person name="Smith J.L."/>
            <person name="Gerwick L."/>
            <person name="Gerwick W.H."/>
        </authorList>
    </citation>
    <scope>NUCLEOTIDE SEQUENCE [LARGE SCALE GENOMIC DNA]</scope>
    <source>
        <strain evidence="2 3">PAB10Feb10-1</strain>
    </source>
</reference>
<dbReference type="Gene3D" id="3.30.70.1440">
    <property type="entry name" value="Multidrug efflux transporter AcrB pore domain"/>
    <property type="match status" value="1"/>
</dbReference>
<dbReference type="PANTHER" id="PTHR32063">
    <property type="match status" value="1"/>
</dbReference>
<dbReference type="EMBL" id="RCBY01000022">
    <property type="protein sequence ID" value="RQH50317.1"/>
    <property type="molecule type" value="Genomic_DNA"/>
</dbReference>
<dbReference type="GO" id="GO:0005886">
    <property type="term" value="C:plasma membrane"/>
    <property type="evidence" value="ECO:0007669"/>
    <property type="project" value="TreeGrafter"/>
</dbReference>
<dbReference type="Pfam" id="PF00873">
    <property type="entry name" value="ACR_tran"/>
    <property type="match status" value="1"/>
</dbReference>
<accession>A0A3N6PZU4</accession>
<sequence length="1033" mass="113296">MATLFYRNLRLLILTILIIVVWGVSSFLTLPRLEDPQLTSRVAVITTFWPGADAEQIETLITEKIETELSEIEEIRMTISTSKVGTSTISIELLDSVKKTNADTVWLRIRDRLNQVTTQLPIGASKPQLEELKIKAYAMIAALTWEQDTKPNYALLSRLSELLKDKLLALPGTEKIATIGNPQEEILVEIDAAQLASIGLTPQQLSAQIKQSDAKVSSGQFRSKNNDLLLEVDADLDSLERIINIPISFSKQGQFTLLGDIAEVRKTIAEPANELALINGLPASTLAIFVESNYQIDLWAKSAEAAIEKFRQELGQGLKLEIIFNQNNYIQARFKSLMLNLLMSGILIFGITLFLMGWKSATVVSLALPLSSCMVLGIMKLLNVSVNQISIVGLIVALGLLIDTAIIVVDRITKNMVSGLSAETAINNAVNHLFLPLTASTLTTAIAFLPIVLMPGYGGEFVGGLGISVILAVISSLIFSLTIGSGLAGKLYHYYSHYIQRKWWQTGFVNSSLNQLYKVSLRSVFSSPWLGILLSLILPITGFIQVSSLPRQFFPLAERNQLQIELELPGLSSIEKTKNTAIEVRNIMLKHPEIEEIQWFLGRSSPRYYYNLASGRQDPNYAQGILQLNLIAKPEFVNALQAEVDTAFPEAQVLIRQLEQGPPFDAPVEMRIYGPNLNRLQELGEQARNILVQIPNVTHTRDTLSEIRPQLQLQVNEEEVRLAGLDHATVSQQLETLLEGKLGGSIIEDTEELPVRVRVSNAQRGNISQITSLDLQPTGSSLNKNRFSATDTIPLSALAKVELKPEFSLIKRHNGRRINSIQGFVAAGVLPSQVLQEWQQKLNDSNFELPSGYWLQVAGESEKQGETEANLFATVPLVLLLATSILVLSLNSFRATAIIGGVAICAIGLGFFSLWLFGYPFGFMSLIGTFGLVGVAINDSVVVLAAILEDPKASTGNRRAMRQVVMCSTRHVVATTLTTMIGFVPLLVQGGDFWPPLAIAIAGGVGGATLVALYLVPCSYLLMANFETLGSRD</sequence>
<organism evidence="2 3">
    <name type="scientific">Okeania hirsuta</name>
    <dbReference type="NCBI Taxonomy" id="1458930"/>
    <lineage>
        <taxon>Bacteria</taxon>
        <taxon>Bacillati</taxon>
        <taxon>Cyanobacteriota</taxon>
        <taxon>Cyanophyceae</taxon>
        <taxon>Oscillatoriophycideae</taxon>
        <taxon>Oscillatoriales</taxon>
        <taxon>Microcoleaceae</taxon>
        <taxon>Okeania</taxon>
    </lineage>
</organism>
<feature type="transmembrane region" description="Helical" evidence="1">
    <location>
        <begin position="923"/>
        <end position="948"/>
    </location>
</feature>
<dbReference type="SUPFAM" id="SSF82693">
    <property type="entry name" value="Multidrug efflux transporter AcrB pore domain, PN1, PN2, PC1 and PC2 subdomains"/>
    <property type="match status" value="2"/>
</dbReference>
<dbReference type="Proteomes" id="UP000269154">
    <property type="component" value="Unassembled WGS sequence"/>
</dbReference>
<dbReference type="Gene3D" id="3.30.70.1430">
    <property type="entry name" value="Multidrug efflux transporter AcrB pore domain"/>
    <property type="match status" value="2"/>
</dbReference>
<dbReference type="RefSeq" id="WP_124144703.1">
    <property type="nucleotide sequence ID" value="NZ_CAWOKI010000033.1"/>
</dbReference>
<dbReference type="Gene3D" id="1.20.1640.10">
    <property type="entry name" value="Multidrug efflux transporter AcrB transmembrane domain"/>
    <property type="match status" value="2"/>
</dbReference>
<feature type="transmembrane region" description="Helical" evidence="1">
    <location>
        <begin position="430"/>
        <end position="453"/>
    </location>
</feature>
<feature type="transmembrane region" description="Helical" evidence="1">
    <location>
        <begin position="363"/>
        <end position="382"/>
    </location>
</feature>
<dbReference type="GO" id="GO:0042910">
    <property type="term" value="F:xenobiotic transmembrane transporter activity"/>
    <property type="evidence" value="ECO:0007669"/>
    <property type="project" value="TreeGrafter"/>
</dbReference>
<dbReference type="InterPro" id="IPR027463">
    <property type="entry name" value="AcrB_DN_DC_subdom"/>
</dbReference>
<comment type="caution">
    <text evidence="2">The sequence shown here is derived from an EMBL/GenBank/DDBJ whole genome shotgun (WGS) entry which is preliminary data.</text>
</comment>
<evidence type="ECO:0000313" key="2">
    <source>
        <dbReference type="EMBL" id="RQH50317.1"/>
    </source>
</evidence>
<keyword evidence="1" id="KW-0472">Membrane</keyword>
<dbReference type="PRINTS" id="PR00702">
    <property type="entry name" value="ACRIFLAVINRP"/>
</dbReference>
<dbReference type="PANTHER" id="PTHR32063:SF18">
    <property type="entry name" value="CATION EFFLUX SYSTEM PROTEIN"/>
    <property type="match status" value="1"/>
</dbReference>
<feature type="transmembrane region" description="Helical" evidence="1">
    <location>
        <begin position="465"/>
        <end position="492"/>
    </location>
</feature>
<keyword evidence="3" id="KW-1185">Reference proteome</keyword>
<feature type="transmembrane region" description="Helical" evidence="1">
    <location>
        <begin position="871"/>
        <end position="890"/>
    </location>
</feature>
<gene>
    <name evidence="2" type="ORF">D5R40_06355</name>
</gene>
<evidence type="ECO:0000313" key="3">
    <source>
        <dbReference type="Proteomes" id="UP000269154"/>
    </source>
</evidence>
<dbReference type="SUPFAM" id="SSF82714">
    <property type="entry name" value="Multidrug efflux transporter AcrB TolC docking domain, DN and DC subdomains"/>
    <property type="match status" value="2"/>
</dbReference>
<keyword evidence="1" id="KW-0812">Transmembrane</keyword>
<protein>
    <submittedName>
        <fullName evidence="2">Efflux RND transporter permease subunit</fullName>
    </submittedName>
</protein>
<dbReference type="AlphaFoldDB" id="A0A3N6PZU4"/>
<feature type="transmembrane region" description="Helical" evidence="1">
    <location>
        <begin position="524"/>
        <end position="544"/>
    </location>
</feature>
<evidence type="ECO:0000256" key="1">
    <source>
        <dbReference type="SAM" id="Phobius"/>
    </source>
</evidence>
<feature type="transmembrane region" description="Helical" evidence="1">
    <location>
        <begin position="337"/>
        <end position="356"/>
    </location>
</feature>
<dbReference type="SUPFAM" id="SSF82866">
    <property type="entry name" value="Multidrug efflux transporter AcrB transmembrane domain"/>
    <property type="match status" value="2"/>
</dbReference>
<feature type="transmembrane region" description="Helical" evidence="1">
    <location>
        <begin position="969"/>
        <end position="988"/>
    </location>
</feature>
<feature type="transmembrane region" description="Helical" evidence="1">
    <location>
        <begin position="994"/>
        <end position="1016"/>
    </location>
</feature>
<dbReference type="Gene3D" id="3.30.2090.10">
    <property type="entry name" value="Multidrug efflux transporter AcrB TolC docking domain, DN and DC subdomains"/>
    <property type="match status" value="2"/>
</dbReference>
<feature type="transmembrane region" description="Helical" evidence="1">
    <location>
        <begin position="388"/>
        <end position="409"/>
    </location>
</feature>
<keyword evidence="1" id="KW-1133">Transmembrane helix</keyword>
<dbReference type="InterPro" id="IPR001036">
    <property type="entry name" value="Acrflvin-R"/>
</dbReference>
<proteinExistence type="predicted"/>
<name>A0A3N6PZU4_9CYAN</name>